<gene>
    <name evidence="1" type="ORF">LCGC14_2441820</name>
</gene>
<protein>
    <submittedName>
        <fullName evidence="1">Uncharacterized protein</fullName>
    </submittedName>
</protein>
<reference evidence="1" key="1">
    <citation type="journal article" date="2015" name="Nature">
        <title>Complex archaea that bridge the gap between prokaryotes and eukaryotes.</title>
        <authorList>
            <person name="Spang A."/>
            <person name="Saw J.H."/>
            <person name="Jorgensen S.L."/>
            <person name="Zaremba-Niedzwiedzka K."/>
            <person name="Martijn J."/>
            <person name="Lind A.E."/>
            <person name="van Eijk R."/>
            <person name="Schleper C."/>
            <person name="Guy L."/>
            <person name="Ettema T.J."/>
        </authorList>
    </citation>
    <scope>NUCLEOTIDE SEQUENCE</scope>
</reference>
<comment type="caution">
    <text evidence="1">The sequence shown here is derived from an EMBL/GenBank/DDBJ whole genome shotgun (WGS) entry which is preliminary data.</text>
</comment>
<dbReference type="AlphaFoldDB" id="A0A0F9DVS9"/>
<accession>A0A0F9DVS9</accession>
<sequence>MEKSVAGQMEDAYQECILNMLPAIKVSRELRRAYYDELSNKDDPQLKKKVWIFLRYKGVGIVPEDSPFWKNY</sequence>
<evidence type="ECO:0000313" key="1">
    <source>
        <dbReference type="EMBL" id="KKL21801.1"/>
    </source>
</evidence>
<proteinExistence type="predicted"/>
<organism evidence="1">
    <name type="scientific">marine sediment metagenome</name>
    <dbReference type="NCBI Taxonomy" id="412755"/>
    <lineage>
        <taxon>unclassified sequences</taxon>
        <taxon>metagenomes</taxon>
        <taxon>ecological metagenomes</taxon>
    </lineage>
</organism>
<dbReference type="EMBL" id="LAZR01037596">
    <property type="protein sequence ID" value="KKL21801.1"/>
    <property type="molecule type" value="Genomic_DNA"/>
</dbReference>
<name>A0A0F9DVS9_9ZZZZ</name>